<reference evidence="3 4" key="1">
    <citation type="submission" date="2017-11" db="EMBL/GenBank/DDBJ databases">
        <title>Genomic Encyclopedia of Archaeal and Bacterial Type Strains, Phase II (KMG-II): From Individual Species to Whole Genera.</title>
        <authorList>
            <person name="Goeker M."/>
        </authorList>
    </citation>
    <scope>NUCLEOTIDE SEQUENCE [LARGE SCALE GENOMIC DNA]</scope>
    <source>
        <strain evidence="3 4">DSM 28175</strain>
    </source>
</reference>
<comment type="caution">
    <text evidence="3">The sequence shown here is derived from an EMBL/GenBank/DDBJ whole genome shotgun (WGS) entry which is preliminary data.</text>
</comment>
<dbReference type="SMART" id="SM00554">
    <property type="entry name" value="FAS1"/>
    <property type="match status" value="1"/>
</dbReference>
<evidence type="ECO:0000256" key="1">
    <source>
        <dbReference type="SAM" id="SignalP"/>
    </source>
</evidence>
<evidence type="ECO:0000313" key="4">
    <source>
        <dbReference type="Proteomes" id="UP000242687"/>
    </source>
</evidence>
<keyword evidence="1" id="KW-0732">Signal</keyword>
<feature type="chain" id="PRO_5014152696" evidence="1">
    <location>
        <begin position="22"/>
        <end position="199"/>
    </location>
</feature>
<dbReference type="AlphaFoldDB" id="A0A2H9VV60"/>
<dbReference type="Pfam" id="PF02469">
    <property type="entry name" value="Fasciclin"/>
    <property type="match status" value="1"/>
</dbReference>
<dbReference type="PANTHER" id="PTHR10900">
    <property type="entry name" value="PERIOSTIN-RELATED"/>
    <property type="match status" value="1"/>
</dbReference>
<dbReference type="Proteomes" id="UP000242687">
    <property type="component" value="Unassembled WGS sequence"/>
</dbReference>
<name>A0A2H9VV60_9SPHI</name>
<accession>A0A2H9VV60</accession>
<dbReference type="InterPro" id="IPR000782">
    <property type="entry name" value="FAS1_domain"/>
</dbReference>
<dbReference type="Gene3D" id="2.30.180.10">
    <property type="entry name" value="FAS1 domain"/>
    <property type="match status" value="1"/>
</dbReference>
<organism evidence="3 4">
    <name type="scientific">Mucilaginibacter auburnensis</name>
    <dbReference type="NCBI Taxonomy" id="1457233"/>
    <lineage>
        <taxon>Bacteria</taxon>
        <taxon>Pseudomonadati</taxon>
        <taxon>Bacteroidota</taxon>
        <taxon>Sphingobacteriia</taxon>
        <taxon>Sphingobacteriales</taxon>
        <taxon>Sphingobacteriaceae</taxon>
        <taxon>Mucilaginibacter</taxon>
    </lineage>
</organism>
<dbReference type="RefSeq" id="WP_157799106.1">
    <property type="nucleotide sequence ID" value="NZ_PGFJ01000001.1"/>
</dbReference>
<feature type="domain" description="FAS1" evidence="2">
    <location>
        <begin position="47"/>
        <end position="192"/>
    </location>
</feature>
<dbReference type="PANTHER" id="PTHR10900:SF77">
    <property type="entry name" value="FI19380P1"/>
    <property type="match status" value="1"/>
</dbReference>
<protein>
    <submittedName>
        <fullName evidence="3">Putative surface protein with fasciclin (FAS1) repeats</fullName>
    </submittedName>
</protein>
<dbReference type="SUPFAM" id="SSF82153">
    <property type="entry name" value="FAS1 domain"/>
    <property type="match status" value="1"/>
</dbReference>
<dbReference type="OrthoDB" id="9800666at2"/>
<feature type="signal peptide" evidence="1">
    <location>
        <begin position="1"/>
        <end position="21"/>
    </location>
</feature>
<dbReference type="PROSITE" id="PS50213">
    <property type="entry name" value="FAS1"/>
    <property type="match status" value="1"/>
</dbReference>
<proteinExistence type="predicted"/>
<dbReference type="InterPro" id="IPR050904">
    <property type="entry name" value="Adhesion/Biosynth-related"/>
</dbReference>
<sequence length="199" mass="21654">MKVILLSLAFCAIITTGKAQSALLANNTVKTQSANAVKPKADAMDPKKNIPENLSAVNFSEFFLKALKASDLVETFNNTGPLTVFLPVDSAFNKFSKGRLDSLLMPENKYDLIELLTYHALPGNVREKDIAKHIKRGKGKTSFQTIAGAWVTATFNNNGDIILTDERGGKSNIVTSNLKQKNGVVHIVSAVLMPRLQPI</sequence>
<evidence type="ECO:0000313" key="3">
    <source>
        <dbReference type="EMBL" id="PJJ84705.1"/>
    </source>
</evidence>
<dbReference type="EMBL" id="PGFJ01000001">
    <property type="protein sequence ID" value="PJJ84705.1"/>
    <property type="molecule type" value="Genomic_DNA"/>
</dbReference>
<dbReference type="InterPro" id="IPR036378">
    <property type="entry name" value="FAS1_dom_sf"/>
</dbReference>
<keyword evidence="4" id="KW-1185">Reference proteome</keyword>
<evidence type="ECO:0000259" key="2">
    <source>
        <dbReference type="PROSITE" id="PS50213"/>
    </source>
</evidence>
<gene>
    <name evidence="3" type="ORF">CLV57_1726</name>
</gene>